<accession>A0ABX1XDN4</accession>
<feature type="domain" description="CBM-cenC" evidence="3">
    <location>
        <begin position="1381"/>
        <end position="1496"/>
    </location>
</feature>
<keyword evidence="6" id="KW-1185">Reference proteome</keyword>
<comment type="caution">
    <text evidence="5">The sequence shown here is derived from an EMBL/GenBank/DDBJ whole genome shotgun (WGS) entry which is preliminary data.</text>
</comment>
<protein>
    <submittedName>
        <fullName evidence="5">Uncharacterized protein</fullName>
    </submittedName>
</protein>
<dbReference type="Pfam" id="PF02018">
    <property type="entry name" value="CBM_4_9"/>
    <property type="match status" value="2"/>
</dbReference>
<dbReference type="Gene3D" id="2.60.120.560">
    <property type="entry name" value="Exo-inulinase, domain 1"/>
    <property type="match status" value="1"/>
</dbReference>
<dbReference type="InterPro" id="IPR011050">
    <property type="entry name" value="Pectin_lyase_fold/virulence"/>
</dbReference>
<feature type="chain" id="PRO_5046836343" evidence="2">
    <location>
        <begin position="23"/>
        <end position="1721"/>
    </location>
</feature>
<dbReference type="RefSeq" id="WP_171632312.1">
    <property type="nucleotide sequence ID" value="NZ_WHNY01000060.1"/>
</dbReference>
<dbReference type="InterPro" id="IPR039448">
    <property type="entry name" value="Beta_helix"/>
</dbReference>
<dbReference type="PANTHER" id="PTHR36453">
    <property type="entry name" value="SECRETED PROTEIN-RELATED"/>
    <property type="match status" value="1"/>
</dbReference>
<dbReference type="Gene3D" id="2.60.120.260">
    <property type="entry name" value="Galactose-binding domain-like"/>
    <property type="match status" value="3"/>
</dbReference>
<sequence>MLRKVLASLCAVAITIASIGWAPAPAAATARTIVLNDDLHDQSKLYKTSKAVETVTASDAEVPQYAGDRKLLKRTETGTTYVYYKVNGKLKSVSVDMYFRTGLYVPVEFYVSSDDSTYVWAQKYDPPLEDTANGWKKKSYTLNTTYLNQLNASYLRIPIPQNNSNVTYEPLLGNVTITYDTSAGYLHDDASLQQLAIGSQALPGFDPAATSYELALPAGTEIGAATQVYATATDAGYATVSVTQAVYLPGYATVMVTAEDGTTTRTYSVHLTKLPPSGDATLSALTVGGSGVDGFAPGQTEYGLMFPHGTQAGVATAVYATASDLHAGVVIGQVSALPGTATVRVTAEDGTTVREYLVHMVASSGVPGMNNTYYVSKSGSDMLGDGSVSSPWRTIQQAADAVVAGDTVLIREGTYHEQVVVNSSGTEEHPILFASYPGETVTVSGADPIVGWQADAGSVYKADMSWNLQAGNQLFFSGEAIAEARWPNAQPNADLLHPDWATADAGTATTIKDSALTEPDGYWNGAKLMVKSGDGWVLQSSTVTDYKQATGLTFAPLYYNESTFYTPRAGNLYYLYGTRKALDADKEWYYDSVTSTVYMMASGFIPDDSMVEAKVRDYSFVLRGRSNIAITGIRTYAAGLDLKDASSVKLDGMSIKYLSSPLTLSGNDNEISNSTIAYAPGSVIEVTGEGNRIVNNDISDGNYLGTWQGAVRMGGNHNLLSYNTIHDAGRACVEITGKANIIEFNDIYNGGLLTNDTGLLYGGFIDADNTEIRYNWIHDNRAEILAEGIYPDNSSFNYIIHHNVVWNAGAALRLNTPNNYMLVYNNTLIGSTGMYGFIYREDMYGGQFVNNILTGAYNFSADAVRENNIEGSVDPLFVDRTSHDFRLQAGSPARDTGIALPGITDGFAGTAPDIGAYEYGAEWVPGHNFADPPASLYAPSDADYRNRVQKGGFESVATLESPWIKTGAQKASIVFEYATKADKKSRGGNQSVQLGTTPAMTYAPVAVEALEASIIAAQTVESSTYAAPADITAAIVGMNDARSELEKTAPDLLANSGFESGLTIWSSIAAKTEASSTQAYGGSQSLRSFERTAFWAGPYINLPLVNGHTYNVSARVKLGAGTNVVHFVSMPNGVNTPREMANGSITSTAWTQISGRYTMNEAPDFAYGRISFYTQTSLADLYLDDVVIVDVTDLIAVIAEANARLGSFAGQVQTNVAQAITDAQNVLANRESNEETVAEAIRLVSNALADESTATKQTLQQAIEAMQGTVGRAVSAEDGIEQTIGGLKPNTVYRLSGWARTPGTGDTAELGVRDYGGSAASVSFDGATVWTRKSLDFTTGPETVSAVVYFDKPRGAKGIYVDDVAVAELWPLAPAANKIGLIVNSGIESGDVRPWFSFGADIAASTSLRHTGAYALRAENRQSPDSGVRQYIAAGNGKTYDVSAWVRLGSGTDTAQLSIGTTVNASVYGAVSDRVVATAAVSNTGWTELTGQVTFSELSALLSASLLINTESADADLYVDDVVVKEHPLPTSPGTGDSDTDLNTALGDTDGWVFSKGGGAAQFGSGSLTLTDGNARFTGQTYRDATLSVNMRVNGTVGSWPIINIRNKGIEGYNSGYVFVLKMSEIELQKYEDGKTTMILFGDQYDHGTAGPSVPNAYFEYGADNLLEVGSTNTDDGVRVTLTINGHPVIDYEDTTDAIRTAGYFSINTGTAQSIRLSEVE</sequence>
<dbReference type="SUPFAM" id="SSF51126">
    <property type="entry name" value="Pectin lyase-like"/>
    <property type="match status" value="1"/>
</dbReference>
<dbReference type="InterPro" id="IPR008979">
    <property type="entry name" value="Galactose-bd-like_sf"/>
</dbReference>
<dbReference type="SMART" id="SM00710">
    <property type="entry name" value="PbH1"/>
    <property type="match status" value="7"/>
</dbReference>
<feature type="domain" description="Right handed beta helix" evidence="4">
    <location>
        <begin position="664"/>
        <end position="827"/>
    </location>
</feature>
<dbReference type="InterPro" id="IPR006626">
    <property type="entry name" value="PbH1"/>
</dbReference>
<dbReference type="Pfam" id="PF13229">
    <property type="entry name" value="Beta_helix"/>
    <property type="match status" value="1"/>
</dbReference>
<evidence type="ECO:0000313" key="6">
    <source>
        <dbReference type="Proteomes" id="UP000653578"/>
    </source>
</evidence>
<gene>
    <name evidence="5" type="ORF">GC096_18695</name>
</gene>
<dbReference type="PANTHER" id="PTHR36453:SF1">
    <property type="entry name" value="RIGHT HANDED BETA HELIX DOMAIN-CONTAINING PROTEIN"/>
    <property type="match status" value="1"/>
</dbReference>
<dbReference type="EMBL" id="WHNY01000060">
    <property type="protein sequence ID" value="NOU66068.1"/>
    <property type="molecule type" value="Genomic_DNA"/>
</dbReference>
<evidence type="ECO:0000259" key="3">
    <source>
        <dbReference type="Pfam" id="PF02018"/>
    </source>
</evidence>
<feature type="domain" description="CBM-cenC" evidence="3">
    <location>
        <begin position="1051"/>
        <end position="1174"/>
    </location>
</feature>
<keyword evidence="1" id="KW-0378">Hydrolase</keyword>
<proteinExistence type="predicted"/>
<dbReference type="Gene3D" id="2.160.20.10">
    <property type="entry name" value="Single-stranded right-handed beta-helix, Pectin lyase-like"/>
    <property type="match status" value="2"/>
</dbReference>
<keyword evidence="2" id="KW-0732">Signal</keyword>
<dbReference type="SUPFAM" id="SSF49785">
    <property type="entry name" value="Galactose-binding domain-like"/>
    <property type="match status" value="2"/>
</dbReference>
<evidence type="ECO:0000259" key="4">
    <source>
        <dbReference type="Pfam" id="PF13229"/>
    </source>
</evidence>
<evidence type="ECO:0000256" key="1">
    <source>
        <dbReference type="ARBA" id="ARBA00022801"/>
    </source>
</evidence>
<dbReference type="InterPro" id="IPR012334">
    <property type="entry name" value="Pectin_lyas_fold"/>
</dbReference>
<dbReference type="Proteomes" id="UP000653578">
    <property type="component" value="Unassembled WGS sequence"/>
</dbReference>
<evidence type="ECO:0000256" key="2">
    <source>
        <dbReference type="SAM" id="SignalP"/>
    </source>
</evidence>
<reference evidence="5 6" key="1">
    <citation type="submission" date="2019-10" db="EMBL/GenBank/DDBJ databases">
        <title>Description of Paenibacillus humi sp. nov.</title>
        <authorList>
            <person name="Carlier A."/>
            <person name="Qi S."/>
        </authorList>
    </citation>
    <scope>NUCLEOTIDE SEQUENCE [LARGE SCALE GENOMIC DNA]</scope>
    <source>
        <strain evidence="5 6">LMG 31461</strain>
    </source>
</reference>
<organism evidence="5 6">
    <name type="scientific">Paenibacillus plantarum</name>
    <dbReference type="NCBI Taxonomy" id="2654975"/>
    <lineage>
        <taxon>Bacteria</taxon>
        <taxon>Bacillati</taxon>
        <taxon>Bacillota</taxon>
        <taxon>Bacilli</taxon>
        <taxon>Bacillales</taxon>
        <taxon>Paenibacillaceae</taxon>
        <taxon>Paenibacillus</taxon>
    </lineage>
</organism>
<dbReference type="InterPro" id="IPR003305">
    <property type="entry name" value="CenC_carb-bd"/>
</dbReference>
<evidence type="ECO:0000313" key="5">
    <source>
        <dbReference type="EMBL" id="NOU66068.1"/>
    </source>
</evidence>
<name>A0ABX1XDN4_9BACL</name>
<feature type="signal peptide" evidence="2">
    <location>
        <begin position="1"/>
        <end position="22"/>
    </location>
</feature>